<evidence type="ECO:0000256" key="3">
    <source>
        <dbReference type="ARBA" id="ARBA00022475"/>
    </source>
</evidence>
<keyword evidence="10" id="KW-1185">Reference proteome</keyword>
<feature type="transmembrane region" description="Helical" evidence="7">
    <location>
        <begin position="12"/>
        <end position="32"/>
    </location>
</feature>
<sequence length="334" mass="37648">MGVIIGQTGQYAIWASLLLALLGIVFYLVGYYKRKKTFIKCGQWTAIGLLLSTSLAVAALQYLLVTSDFRFRYVVLYTSSDLDPFYKVTALWAGNAGSLLLWLWVLSVFAALVALSRHKDYDIFLPHVMPVMFTVILFFSGVLTLVDPPFQILDVPREEGNGLNPLLQNPGMALHPITLYFGYIGFTVPFAYAIAALWLKKTDAIWLYVTRRWTVLSWLFLSLGILYGGKWGYEELGFGGYWVWDPVENASFMPWLTATAFLHSAIVQERKGMLKRWNMILIILTFLLTIFGTFLTRSGVLWSVHAFATGPVGPILLGFIGVMLTLSLALLIWR</sequence>
<keyword evidence="7" id="KW-0812">Transmembrane</keyword>
<name>A0A8X8L8N3_CALTT</name>
<dbReference type="PRINTS" id="PR01411">
    <property type="entry name" value="CCMFBIOGNSIS"/>
</dbReference>
<evidence type="ECO:0000313" key="10">
    <source>
        <dbReference type="Proteomes" id="UP000825179"/>
    </source>
</evidence>
<gene>
    <name evidence="9" type="primary">ccsA</name>
    <name evidence="9" type="ORF">HUR95_07325</name>
</gene>
<feature type="transmembrane region" description="Helical" evidence="7">
    <location>
        <begin position="279"/>
        <end position="300"/>
    </location>
</feature>
<evidence type="ECO:0000256" key="7">
    <source>
        <dbReference type="SAM" id="Phobius"/>
    </source>
</evidence>
<dbReference type="PANTHER" id="PTHR43653">
    <property type="entry name" value="CYTOCHROME C ASSEMBLY PROTEIN-RELATED"/>
    <property type="match status" value="1"/>
</dbReference>
<dbReference type="PANTHER" id="PTHR43653:SF1">
    <property type="entry name" value="CYTOCHROME C-TYPE BIOGENESIS PROTEIN CCMF"/>
    <property type="match status" value="1"/>
</dbReference>
<dbReference type="Proteomes" id="UP000825179">
    <property type="component" value="Chromosome"/>
</dbReference>
<feature type="transmembrane region" description="Helical" evidence="7">
    <location>
        <begin position="211"/>
        <end position="229"/>
    </location>
</feature>
<feature type="transmembrane region" description="Helical" evidence="7">
    <location>
        <begin position="127"/>
        <end position="146"/>
    </location>
</feature>
<feature type="domain" description="Cytochrome c assembly protein" evidence="8">
    <location>
        <begin position="92"/>
        <end position="298"/>
    </location>
</feature>
<dbReference type="EMBL" id="CP082237">
    <property type="protein sequence ID" value="QZT35032.1"/>
    <property type="molecule type" value="Genomic_DNA"/>
</dbReference>
<comment type="similarity">
    <text evidence="2">Belongs to the CcmF/CycK/Ccl1/NrfE/CcsA family.</text>
</comment>
<evidence type="ECO:0000256" key="2">
    <source>
        <dbReference type="ARBA" id="ARBA00009186"/>
    </source>
</evidence>
<feature type="transmembrane region" description="Helical" evidence="7">
    <location>
        <begin position="312"/>
        <end position="333"/>
    </location>
</feature>
<feature type="transmembrane region" description="Helical" evidence="7">
    <location>
        <begin position="85"/>
        <end position="115"/>
    </location>
</feature>
<keyword evidence="3" id="KW-1003">Cell membrane</keyword>
<dbReference type="GO" id="GO:0017004">
    <property type="term" value="P:cytochrome complex assembly"/>
    <property type="evidence" value="ECO:0007669"/>
    <property type="project" value="UniProtKB-KW"/>
</dbReference>
<organism evidence="9 10">
    <name type="scientific">Caldalkalibacillus thermarum (strain TA2.A1)</name>
    <dbReference type="NCBI Taxonomy" id="986075"/>
    <lineage>
        <taxon>Bacteria</taxon>
        <taxon>Bacillati</taxon>
        <taxon>Bacillota</taxon>
        <taxon>Bacilli</taxon>
        <taxon>Bacillales</taxon>
        <taxon>Bacillaceae</taxon>
        <taxon>Caldalkalibacillus</taxon>
    </lineage>
</organism>
<keyword evidence="4" id="KW-0997">Cell inner membrane</keyword>
<evidence type="ECO:0000256" key="5">
    <source>
        <dbReference type="ARBA" id="ARBA00022748"/>
    </source>
</evidence>
<feature type="transmembrane region" description="Helical" evidence="7">
    <location>
        <begin position="177"/>
        <end position="199"/>
    </location>
</feature>
<dbReference type="KEGG" id="cthu:HUR95_07325"/>
<dbReference type="InterPro" id="IPR003568">
    <property type="entry name" value="Cyt_c_biogenesis_CcmF"/>
</dbReference>
<dbReference type="GO" id="GO:0015232">
    <property type="term" value="F:heme transmembrane transporter activity"/>
    <property type="evidence" value="ECO:0007669"/>
    <property type="project" value="InterPro"/>
</dbReference>
<proteinExistence type="inferred from homology"/>
<protein>
    <submittedName>
        <fullName evidence="9">Cytochrome c biogenesis protein CcsA</fullName>
    </submittedName>
</protein>
<evidence type="ECO:0000259" key="8">
    <source>
        <dbReference type="Pfam" id="PF01578"/>
    </source>
</evidence>
<dbReference type="Pfam" id="PF01578">
    <property type="entry name" value="Cytochrom_C_asm"/>
    <property type="match status" value="1"/>
</dbReference>
<feature type="transmembrane region" description="Helical" evidence="7">
    <location>
        <begin position="44"/>
        <end position="65"/>
    </location>
</feature>
<dbReference type="PRINTS" id="PR01410">
    <property type="entry name" value="CCBIOGENESIS"/>
</dbReference>
<dbReference type="GO" id="GO:0005886">
    <property type="term" value="C:plasma membrane"/>
    <property type="evidence" value="ECO:0007669"/>
    <property type="project" value="UniProtKB-SubCell"/>
</dbReference>
<evidence type="ECO:0000256" key="1">
    <source>
        <dbReference type="ARBA" id="ARBA00004429"/>
    </source>
</evidence>
<dbReference type="AlphaFoldDB" id="A0A8X8L8N3"/>
<comment type="function">
    <text evidence="6">Required for the biogenesis of c-type cytochromes. Possible subunit of a heme lyase.</text>
</comment>
<evidence type="ECO:0000256" key="4">
    <source>
        <dbReference type="ARBA" id="ARBA00022519"/>
    </source>
</evidence>
<comment type="subcellular location">
    <subcellularLocation>
        <location evidence="1">Cell inner membrane</location>
        <topology evidence="1">Multi-pass membrane protein</topology>
    </subcellularLocation>
</comment>
<dbReference type="RefSeq" id="WP_222823143.1">
    <property type="nucleotide sequence ID" value="NZ_CP082237.1"/>
</dbReference>
<accession>A0A8X8L8N3</accession>
<keyword evidence="7" id="KW-1133">Transmembrane helix</keyword>
<keyword evidence="7" id="KW-0472">Membrane</keyword>
<feature type="transmembrane region" description="Helical" evidence="7">
    <location>
        <begin position="249"/>
        <end position="267"/>
    </location>
</feature>
<dbReference type="InterPro" id="IPR003567">
    <property type="entry name" value="Cyt_c_biogenesis"/>
</dbReference>
<keyword evidence="5" id="KW-0201">Cytochrome c-type biogenesis</keyword>
<evidence type="ECO:0000256" key="6">
    <source>
        <dbReference type="ARBA" id="ARBA00037230"/>
    </source>
</evidence>
<evidence type="ECO:0000313" key="9">
    <source>
        <dbReference type="EMBL" id="QZT35032.1"/>
    </source>
</evidence>
<reference evidence="9 10" key="1">
    <citation type="journal article" date="2020" name="Extremophiles">
        <title>Genomic analysis of Caldalkalibacillus thermarum TA2.A1 reveals aerobic alkaliphilic metabolism and evolutionary hallmarks linking alkaliphilic bacteria and plant life.</title>
        <authorList>
            <person name="de Jong S.I."/>
            <person name="van den Broek M.A."/>
            <person name="Merkel A.Y."/>
            <person name="de la Torre Cortes P."/>
            <person name="Kalamorz F."/>
            <person name="Cook G.M."/>
            <person name="van Loosdrecht M.C.M."/>
            <person name="McMillan D.G.G."/>
        </authorList>
    </citation>
    <scope>NUCLEOTIDE SEQUENCE [LARGE SCALE GENOMIC DNA]</scope>
    <source>
        <strain evidence="9 10">TA2.A1</strain>
    </source>
</reference>
<dbReference type="InterPro" id="IPR002541">
    <property type="entry name" value="Cyt_c_assembly"/>
</dbReference>
<dbReference type="GO" id="GO:0020037">
    <property type="term" value="F:heme binding"/>
    <property type="evidence" value="ECO:0007669"/>
    <property type="project" value="InterPro"/>
</dbReference>